<accession>A0A5J9TFX5</accession>
<dbReference type="Pfam" id="PF00445">
    <property type="entry name" value="Ribonuclease_T2"/>
    <property type="match status" value="1"/>
</dbReference>
<proteinExistence type="inferred from homology"/>
<reference evidence="4 5" key="1">
    <citation type="journal article" date="2019" name="Sci. Rep.">
        <title>A high-quality genome of Eragrostis curvula grass provides insights into Poaceae evolution and supports new strategies to enhance forage quality.</title>
        <authorList>
            <person name="Carballo J."/>
            <person name="Santos B.A.C.M."/>
            <person name="Zappacosta D."/>
            <person name="Garbus I."/>
            <person name="Selva J.P."/>
            <person name="Gallo C.A."/>
            <person name="Diaz A."/>
            <person name="Albertini E."/>
            <person name="Caccamo M."/>
            <person name="Echenique V."/>
        </authorList>
    </citation>
    <scope>NUCLEOTIDE SEQUENCE [LARGE SCALE GENOMIC DNA]</scope>
    <source>
        <strain evidence="5">cv. Victoria</strain>
        <tissue evidence="4">Leaf</tissue>
    </source>
</reference>
<keyword evidence="5" id="KW-1185">Reference proteome</keyword>
<dbReference type="GO" id="GO:0006401">
    <property type="term" value="P:RNA catabolic process"/>
    <property type="evidence" value="ECO:0007669"/>
    <property type="project" value="TreeGrafter"/>
</dbReference>
<dbReference type="GO" id="GO:0003723">
    <property type="term" value="F:RNA binding"/>
    <property type="evidence" value="ECO:0007669"/>
    <property type="project" value="InterPro"/>
</dbReference>
<dbReference type="GO" id="GO:0005576">
    <property type="term" value="C:extracellular region"/>
    <property type="evidence" value="ECO:0007669"/>
    <property type="project" value="TreeGrafter"/>
</dbReference>
<dbReference type="Gramene" id="TVU10205">
    <property type="protein sequence ID" value="TVU10205"/>
    <property type="gene ID" value="EJB05_43717"/>
</dbReference>
<comment type="similarity">
    <text evidence="1 2">Belongs to the RNase T2 family.</text>
</comment>
<evidence type="ECO:0000313" key="4">
    <source>
        <dbReference type="EMBL" id="TVU10205.1"/>
    </source>
</evidence>
<sequence>MASTIALLCLLAGLLVASPAVADFGVYYQIGFLWPGAYCAQTSRGCCMPATGVVPASDFYISSFTVYNATTNAPLTRCKQDPFDLNEIIEINDLKKYWSNIKCPSNNGQSSWKNAWKTAGVCSGLEEKDFFEAALALRKRFNPLARLTANGATKGIKTVIRKDIGVTPVIQCSKGPFDKFQLYQIYVCATSEEETFIDCPAPPKYNCSSEILFHPFKKWMLKKQQPKSEDASPFELPGIAMDQ</sequence>
<protein>
    <submittedName>
        <fullName evidence="4">Uncharacterized protein</fullName>
    </submittedName>
</protein>
<comment type="caution">
    <text evidence="4">The sequence shown here is derived from an EMBL/GenBank/DDBJ whole genome shotgun (WGS) entry which is preliminary data.</text>
</comment>
<dbReference type="InterPro" id="IPR001568">
    <property type="entry name" value="RNase_T2-like"/>
</dbReference>
<dbReference type="Proteomes" id="UP000324897">
    <property type="component" value="Chromosome 3"/>
</dbReference>
<evidence type="ECO:0000256" key="3">
    <source>
        <dbReference type="SAM" id="SignalP"/>
    </source>
</evidence>
<keyword evidence="3" id="KW-0732">Signal</keyword>
<dbReference type="GO" id="GO:0033897">
    <property type="term" value="F:ribonuclease T2 activity"/>
    <property type="evidence" value="ECO:0007669"/>
    <property type="project" value="InterPro"/>
</dbReference>
<dbReference type="OrthoDB" id="435754at2759"/>
<evidence type="ECO:0000313" key="5">
    <source>
        <dbReference type="Proteomes" id="UP000324897"/>
    </source>
</evidence>
<name>A0A5J9TFX5_9POAL</name>
<organism evidence="4 5">
    <name type="scientific">Eragrostis curvula</name>
    <name type="common">weeping love grass</name>
    <dbReference type="NCBI Taxonomy" id="38414"/>
    <lineage>
        <taxon>Eukaryota</taxon>
        <taxon>Viridiplantae</taxon>
        <taxon>Streptophyta</taxon>
        <taxon>Embryophyta</taxon>
        <taxon>Tracheophyta</taxon>
        <taxon>Spermatophyta</taxon>
        <taxon>Magnoliopsida</taxon>
        <taxon>Liliopsida</taxon>
        <taxon>Poales</taxon>
        <taxon>Poaceae</taxon>
        <taxon>PACMAD clade</taxon>
        <taxon>Chloridoideae</taxon>
        <taxon>Eragrostideae</taxon>
        <taxon>Eragrostidinae</taxon>
        <taxon>Eragrostis</taxon>
    </lineage>
</organism>
<dbReference type="PANTHER" id="PTHR11240:SF57">
    <property type="entry name" value="OS09G0538000 PROTEIN"/>
    <property type="match status" value="1"/>
</dbReference>
<dbReference type="AlphaFoldDB" id="A0A5J9TFX5"/>
<evidence type="ECO:0000256" key="1">
    <source>
        <dbReference type="ARBA" id="ARBA00007469"/>
    </source>
</evidence>
<feature type="signal peptide" evidence="3">
    <location>
        <begin position="1"/>
        <end position="22"/>
    </location>
</feature>
<dbReference type="Gene3D" id="3.90.730.10">
    <property type="entry name" value="Ribonuclease T2-like"/>
    <property type="match status" value="1"/>
</dbReference>
<dbReference type="PANTHER" id="PTHR11240">
    <property type="entry name" value="RIBONUCLEASE T2"/>
    <property type="match status" value="1"/>
</dbReference>
<evidence type="ECO:0000256" key="2">
    <source>
        <dbReference type="RuleBase" id="RU004328"/>
    </source>
</evidence>
<dbReference type="InterPro" id="IPR036430">
    <property type="entry name" value="RNase_T2-like_sf"/>
</dbReference>
<dbReference type="EMBL" id="RWGY01000039">
    <property type="protein sequence ID" value="TVU10205.1"/>
    <property type="molecule type" value="Genomic_DNA"/>
</dbReference>
<dbReference type="SUPFAM" id="SSF55895">
    <property type="entry name" value="Ribonuclease Rh-like"/>
    <property type="match status" value="1"/>
</dbReference>
<gene>
    <name evidence="4" type="ORF">EJB05_43717</name>
</gene>
<feature type="chain" id="PRO_5023850354" evidence="3">
    <location>
        <begin position="23"/>
        <end position="243"/>
    </location>
</feature>